<dbReference type="GeneID" id="56142445"/>
<dbReference type="KEGG" id="nay:HYG81_04530"/>
<name>A0A7D6GRW9_9EURY</name>
<sequence>MVTGSVVGPLATAAFIATLGILIKYFGAVRLIAGYDPDRVDDEEGLTDFTGTNALYVAALVSLVALVEYAEPFDGADVIWIAFLVGVGLLTVRMIRGARRFETTE</sequence>
<keyword evidence="1" id="KW-1133">Transmembrane helix</keyword>
<gene>
    <name evidence="2" type="ORF">HYG81_04530</name>
</gene>
<evidence type="ECO:0000313" key="3">
    <source>
        <dbReference type="Proteomes" id="UP000510869"/>
    </source>
</evidence>
<dbReference type="EMBL" id="CP059154">
    <property type="protein sequence ID" value="QLK26882.1"/>
    <property type="molecule type" value="Genomic_DNA"/>
</dbReference>
<feature type="transmembrane region" description="Helical" evidence="1">
    <location>
        <begin position="46"/>
        <end position="66"/>
    </location>
</feature>
<reference evidence="2 3" key="1">
    <citation type="submission" date="2020-07" db="EMBL/GenBank/DDBJ databases">
        <title>Natrinema (YPL30) sp. nov. and Haloterrigena xxxxxx (YPL8) sp. nov., isolated from a salt mine.</title>
        <authorList>
            <person name="Cui H."/>
        </authorList>
    </citation>
    <scope>NUCLEOTIDE SEQUENCE [LARGE SCALE GENOMIC DNA]</scope>
    <source>
        <strain evidence="2 3">YPL13</strain>
    </source>
</reference>
<dbReference type="Pfam" id="PF12650">
    <property type="entry name" value="DUF3784"/>
    <property type="match status" value="1"/>
</dbReference>
<proteinExistence type="predicted"/>
<dbReference type="RefSeq" id="WP_180842053.1">
    <property type="nucleotide sequence ID" value="NZ_CP059154.1"/>
</dbReference>
<dbReference type="Proteomes" id="UP000510869">
    <property type="component" value="Chromosome"/>
</dbReference>
<evidence type="ECO:0000313" key="2">
    <source>
        <dbReference type="EMBL" id="QLK26882.1"/>
    </source>
</evidence>
<keyword evidence="1" id="KW-0472">Membrane</keyword>
<dbReference type="InterPro" id="IPR017259">
    <property type="entry name" value="UCP037672"/>
</dbReference>
<evidence type="ECO:0000256" key="1">
    <source>
        <dbReference type="SAM" id="Phobius"/>
    </source>
</evidence>
<organism evidence="2 3">
    <name type="scientific">Natrinema zhouii</name>
    <dbReference type="NCBI Taxonomy" id="1710539"/>
    <lineage>
        <taxon>Archaea</taxon>
        <taxon>Methanobacteriati</taxon>
        <taxon>Methanobacteriota</taxon>
        <taxon>Stenosarchaea group</taxon>
        <taxon>Halobacteria</taxon>
        <taxon>Halobacteriales</taxon>
        <taxon>Natrialbaceae</taxon>
        <taxon>Natrinema</taxon>
    </lineage>
</organism>
<feature type="transmembrane region" description="Helical" evidence="1">
    <location>
        <begin position="6"/>
        <end position="26"/>
    </location>
</feature>
<feature type="transmembrane region" description="Helical" evidence="1">
    <location>
        <begin position="78"/>
        <end position="95"/>
    </location>
</feature>
<dbReference type="OrthoDB" id="201708at2157"/>
<dbReference type="AlphaFoldDB" id="A0A7D6GRW9"/>
<accession>A0A7D6GRW9</accession>
<keyword evidence="3" id="KW-1185">Reference proteome</keyword>
<protein>
    <submittedName>
        <fullName evidence="2">DUF3784 domain-containing protein</fullName>
    </submittedName>
</protein>
<keyword evidence="1" id="KW-0812">Transmembrane</keyword>